<reference evidence="3 4" key="1">
    <citation type="submission" date="2016-10" db="EMBL/GenBank/DDBJ databases">
        <title>Rodentibacter gen. nov. and new species.</title>
        <authorList>
            <person name="Christensen H."/>
        </authorList>
    </citation>
    <scope>NUCLEOTIDE SEQUENCE [LARGE SCALE GENOMIC DNA]</scope>
    <source>
        <strain evidence="3 4">Ppn418</strain>
    </source>
</reference>
<feature type="transmembrane region" description="Helical" evidence="2">
    <location>
        <begin position="101"/>
        <end position="121"/>
    </location>
</feature>
<gene>
    <name evidence="3" type="ORF">BKK47_09640</name>
</gene>
<proteinExistence type="predicted"/>
<dbReference type="EMBL" id="MLHG01000070">
    <property type="protein sequence ID" value="OOF38254.1"/>
    <property type="molecule type" value="Genomic_DNA"/>
</dbReference>
<feature type="region of interest" description="Disordered" evidence="1">
    <location>
        <begin position="1"/>
        <end position="22"/>
    </location>
</feature>
<dbReference type="RefSeq" id="WP_077494664.1">
    <property type="nucleotide sequence ID" value="NZ_MLHG01000070.1"/>
</dbReference>
<protein>
    <submittedName>
        <fullName evidence="3">Uncharacterized protein</fullName>
    </submittedName>
</protein>
<dbReference type="AlphaFoldDB" id="A0A1V3ID33"/>
<accession>A0A1V3ID33</accession>
<evidence type="ECO:0000313" key="3">
    <source>
        <dbReference type="EMBL" id="OOF38254.1"/>
    </source>
</evidence>
<keyword evidence="2" id="KW-0472">Membrane</keyword>
<evidence type="ECO:0000256" key="1">
    <source>
        <dbReference type="SAM" id="MobiDB-lite"/>
    </source>
</evidence>
<organism evidence="3 4">
    <name type="scientific">Rodentibacter mrazii</name>
    <dbReference type="NCBI Taxonomy" id="1908257"/>
    <lineage>
        <taxon>Bacteria</taxon>
        <taxon>Pseudomonadati</taxon>
        <taxon>Pseudomonadota</taxon>
        <taxon>Gammaproteobacteria</taxon>
        <taxon>Pasteurellales</taxon>
        <taxon>Pasteurellaceae</taxon>
        <taxon>Rodentibacter</taxon>
    </lineage>
</organism>
<evidence type="ECO:0000256" key="2">
    <source>
        <dbReference type="SAM" id="Phobius"/>
    </source>
</evidence>
<name>A0A1V3ID33_9PAST</name>
<evidence type="ECO:0000313" key="4">
    <source>
        <dbReference type="Proteomes" id="UP000189426"/>
    </source>
</evidence>
<keyword evidence="2" id="KW-0812">Transmembrane</keyword>
<keyword evidence="4" id="KW-1185">Reference proteome</keyword>
<keyword evidence="2" id="KW-1133">Transmembrane helix</keyword>
<dbReference type="Proteomes" id="UP000189426">
    <property type="component" value="Unassembled WGS sequence"/>
</dbReference>
<comment type="caution">
    <text evidence="3">The sequence shown here is derived from an EMBL/GenBank/DDBJ whole genome shotgun (WGS) entry which is preliminary data.</text>
</comment>
<sequence length="122" mass="13896">MSNSLPFDPFTSEKPQQTEKPKKSLSYFLGLGLGKAVVATRHKLSGLSQAIHHSIENDVEQRLAEHLAEQAEFHDMLHQQQELSHCEEVARLKRRHLKVTISMTLIGLLMGAISIAILFWYY</sequence>
<dbReference type="STRING" id="1908257.BKK47_09640"/>